<evidence type="ECO:0000313" key="2">
    <source>
        <dbReference type="EMBL" id="OYV03113.1"/>
    </source>
</evidence>
<dbReference type="InterPro" id="IPR036397">
    <property type="entry name" value="RNaseH_sf"/>
</dbReference>
<dbReference type="EMBL" id="NMUJ01000022">
    <property type="protein sequence ID" value="OYV03113.1"/>
    <property type="molecule type" value="Genomic_DNA"/>
</dbReference>
<dbReference type="Proteomes" id="UP000216312">
    <property type="component" value="Unassembled WGS sequence"/>
</dbReference>
<accession>A0A257LTY1</accession>
<comment type="caution">
    <text evidence="2">The sequence shown here is derived from an EMBL/GenBank/DDBJ whole genome shotgun (WGS) entry which is preliminary data.</text>
</comment>
<reference evidence="3" key="1">
    <citation type="submission" date="2017-07" db="EMBL/GenBank/DDBJ databases">
        <title>Novel pathways for hydrocarbon cycling and metabolic interdependencies in hydrothermal sediment communities.</title>
        <authorList>
            <person name="Dombrowski N."/>
            <person name="Seitz K."/>
            <person name="Teske A."/>
            <person name="Baker B."/>
        </authorList>
    </citation>
    <scope>NUCLEOTIDE SEQUENCE [LARGE SCALE GENOMIC DNA]</scope>
</reference>
<evidence type="ECO:0000259" key="1">
    <source>
        <dbReference type="Pfam" id="PF10108"/>
    </source>
</evidence>
<dbReference type="SUPFAM" id="SSF53098">
    <property type="entry name" value="Ribonuclease H-like"/>
    <property type="match status" value="1"/>
</dbReference>
<organism evidence="2 3">
    <name type="scientific">candidate division WOR-3 bacterium 4484_18</name>
    <dbReference type="NCBI Taxonomy" id="2020626"/>
    <lineage>
        <taxon>Bacteria</taxon>
        <taxon>Bacteria division WOR-3</taxon>
    </lineage>
</organism>
<dbReference type="GO" id="GO:0003676">
    <property type="term" value="F:nucleic acid binding"/>
    <property type="evidence" value="ECO:0007669"/>
    <property type="project" value="InterPro"/>
</dbReference>
<gene>
    <name evidence="2" type="ORF">CGW93_02435</name>
</gene>
<dbReference type="InterPro" id="IPR012337">
    <property type="entry name" value="RNaseH-like_sf"/>
</dbReference>
<feature type="domain" description="Predicted 3'-5' exonuclease PolB-like" evidence="1">
    <location>
        <begin position="58"/>
        <end position="197"/>
    </location>
</feature>
<sequence>MIDYMVVDIETVSIVFDNRKVVDYLIRRRFTPGLHPAFSKIVAIGTKTPNEPPIVFVNTDEKQLLGRFWTHLRDKEPRRIVTYNGYRFDIPFIMIRSYINGIQPQLDIDRNRWNMLNEESNHFDCLWALAGMNDEFANISLEVACLIFGIEVPNDYDILTGKDVERAYKRNDIEGIKRHCEYDIVLTEQLYLKLKDIAYPVRRPKPISQKQLDYIMELARQQGIELIPDDIKGWSSQQASKWIDQQTAVLKLWNSQKFSNRSYVKLIYSTPTLSSWGVTSSMATPQILGL</sequence>
<evidence type="ECO:0000313" key="3">
    <source>
        <dbReference type="Proteomes" id="UP000216312"/>
    </source>
</evidence>
<proteinExistence type="predicted"/>
<dbReference type="Pfam" id="PF10108">
    <property type="entry name" value="DNA_pol_B_exo2"/>
    <property type="match status" value="1"/>
</dbReference>
<dbReference type="AlphaFoldDB" id="A0A257LTY1"/>
<dbReference type="InterPro" id="IPR019288">
    <property type="entry name" value="3'-5'_exonuclease_PolB-like"/>
</dbReference>
<name>A0A257LTY1_UNCW3</name>
<dbReference type="Gene3D" id="3.30.420.10">
    <property type="entry name" value="Ribonuclease H-like superfamily/Ribonuclease H"/>
    <property type="match status" value="1"/>
</dbReference>
<protein>
    <recommendedName>
        <fullName evidence="1">Predicted 3'-5' exonuclease PolB-like domain-containing protein</fullName>
    </recommendedName>
</protein>